<reference evidence="10 11" key="1">
    <citation type="journal article" date="2020" name="Mol. Plant Pathol.">
        <title>Plasmid composition and the chpG gene determine the virulence level of Clavibacter capsici natural isolates in pepper.</title>
        <authorList>
            <person name="Hwang I.S."/>
            <person name="Lee H.M."/>
            <person name="Oh E.J."/>
            <person name="Lee S."/>
            <person name="Heu S."/>
            <person name="Oh C.S."/>
        </authorList>
    </citation>
    <scope>NUCLEOTIDE SEQUENCE [LARGE SCALE GENOMIC DNA]</scope>
    <source>
        <strain evidence="10 11">1101</strain>
    </source>
</reference>
<dbReference type="GO" id="GO:0065002">
    <property type="term" value="P:intracellular protein transmembrane transport"/>
    <property type="evidence" value="ECO:0007669"/>
    <property type="project" value="UniProtKB-UniRule"/>
</dbReference>
<evidence type="ECO:0000256" key="7">
    <source>
        <dbReference type="ARBA" id="ARBA00023010"/>
    </source>
</evidence>
<comment type="subcellular location">
    <subcellularLocation>
        <location evidence="9">Cell membrane</location>
        <topology evidence="9">Single-pass membrane protein</topology>
    </subcellularLocation>
    <subcellularLocation>
        <location evidence="1">Membrane</location>
    </subcellularLocation>
</comment>
<dbReference type="GO" id="GO:0009306">
    <property type="term" value="P:protein secretion"/>
    <property type="evidence" value="ECO:0007669"/>
    <property type="project" value="UniProtKB-UniRule"/>
</dbReference>
<keyword evidence="7 9" id="KW-0811">Translocation</keyword>
<dbReference type="PANTHER" id="PTHR33910">
    <property type="entry name" value="PROTEIN TRANSLOCASE SUBUNIT SECE"/>
    <property type="match status" value="1"/>
</dbReference>
<name>A0A0M5K012_9MICO</name>
<dbReference type="KEGG" id="ccap:AES38_13520"/>
<dbReference type="GO" id="GO:0005886">
    <property type="term" value="C:plasma membrane"/>
    <property type="evidence" value="ECO:0007669"/>
    <property type="project" value="UniProtKB-SubCell"/>
</dbReference>
<dbReference type="InterPro" id="IPR038379">
    <property type="entry name" value="SecE_sf"/>
</dbReference>
<keyword evidence="4 9" id="KW-0812">Transmembrane</keyword>
<dbReference type="GO" id="GO:0043952">
    <property type="term" value="P:protein transport by the Sec complex"/>
    <property type="evidence" value="ECO:0007669"/>
    <property type="project" value="UniProtKB-UniRule"/>
</dbReference>
<comment type="function">
    <text evidence="9">Essential subunit of the Sec protein translocation channel SecYEG. Clamps together the 2 halves of SecY. May contact the channel plug during translocation.</text>
</comment>
<keyword evidence="11" id="KW-1185">Reference proteome</keyword>
<accession>A0A0M5K012</accession>
<dbReference type="AlphaFoldDB" id="A0A0M5K012"/>
<evidence type="ECO:0000256" key="9">
    <source>
        <dbReference type="HAMAP-Rule" id="MF_00422"/>
    </source>
</evidence>
<evidence type="ECO:0000256" key="4">
    <source>
        <dbReference type="ARBA" id="ARBA00022692"/>
    </source>
</evidence>
<proteinExistence type="inferred from homology"/>
<dbReference type="InterPro" id="IPR001901">
    <property type="entry name" value="Translocase_SecE/Sec61-g"/>
</dbReference>
<comment type="similarity">
    <text evidence="9">Belongs to the SecE/SEC61-gamma family.</text>
</comment>
<evidence type="ECO:0000256" key="6">
    <source>
        <dbReference type="ARBA" id="ARBA00022989"/>
    </source>
</evidence>
<gene>
    <name evidence="9 10" type="primary">secE</name>
    <name evidence="10" type="ORF">GW570_13520</name>
</gene>
<keyword evidence="5 9" id="KW-0653">Protein transport</keyword>
<keyword evidence="6 9" id="KW-1133">Transmembrane helix</keyword>
<dbReference type="GO" id="GO:0008320">
    <property type="term" value="F:protein transmembrane transporter activity"/>
    <property type="evidence" value="ECO:0007669"/>
    <property type="project" value="UniProtKB-UniRule"/>
</dbReference>
<evidence type="ECO:0000256" key="2">
    <source>
        <dbReference type="ARBA" id="ARBA00022448"/>
    </source>
</evidence>
<comment type="subunit">
    <text evidence="9">Component of the Sec protein translocase complex. Heterotrimer consisting of SecY, SecE and SecG subunits. The heterotrimers can form oligomers, although 1 heterotrimer is thought to be able to translocate proteins. Interacts with the ribosome. Interacts with SecDF, and other proteins may be involved. Interacts with SecA.</text>
</comment>
<dbReference type="Proteomes" id="UP000503164">
    <property type="component" value="Chromosome"/>
</dbReference>
<dbReference type="NCBIfam" id="TIGR00964">
    <property type="entry name" value="secE_bact"/>
    <property type="match status" value="1"/>
</dbReference>
<sequence length="90" mass="10154">MARKIVDEPSEEIVAHAREQRDARRNPFARLVLFIKQVVQELKKVVTPTRKELLTFTGVVLAFVIVMMVIVSLLDQLFGYLAIVVFGNGA</sequence>
<keyword evidence="8 9" id="KW-0472">Membrane</keyword>
<evidence type="ECO:0000313" key="10">
    <source>
        <dbReference type="EMBL" id="QIS46029.1"/>
    </source>
</evidence>
<organism evidence="10 11">
    <name type="scientific">Clavibacter capsici</name>
    <dbReference type="NCBI Taxonomy" id="1874630"/>
    <lineage>
        <taxon>Bacteria</taxon>
        <taxon>Bacillati</taxon>
        <taxon>Actinomycetota</taxon>
        <taxon>Actinomycetes</taxon>
        <taxon>Micrococcales</taxon>
        <taxon>Microbacteriaceae</taxon>
        <taxon>Clavibacter</taxon>
    </lineage>
</organism>
<dbReference type="Gene3D" id="1.20.5.1030">
    <property type="entry name" value="Preprotein translocase secy subunit"/>
    <property type="match status" value="1"/>
</dbReference>
<evidence type="ECO:0000256" key="3">
    <source>
        <dbReference type="ARBA" id="ARBA00022475"/>
    </source>
</evidence>
<dbReference type="GO" id="GO:0006605">
    <property type="term" value="P:protein targeting"/>
    <property type="evidence" value="ECO:0007669"/>
    <property type="project" value="UniProtKB-UniRule"/>
</dbReference>
<dbReference type="HAMAP" id="MF_00422">
    <property type="entry name" value="SecE"/>
    <property type="match status" value="1"/>
</dbReference>
<dbReference type="EMBL" id="CP048049">
    <property type="protein sequence ID" value="QIS46029.1"/>
    <property type="molecule type" value="Genomic_DNA"/>
</dbReference>
<dbReference type="InterPro" id="IPR005807">
    <property type="entry name" value="SecE_bac"/>
</dbReference>
<protein>
    <recommendedName>
        <fullName evidence="9">Protein translocase subunit SecE</fullName>
    </recommendedName>
</protein>
<keyword evidence="3 9" id="KW-1003">Cell membrane</keyword>
<dbReference type="RefSeq" id="WP_053775399.1">
    <property type="nucleotide sequence ID" value="NZ_CP012573.1"/>
</dbReference>
<evidence type="ECO:0000313" key="11">
    <source>
        <dbReference type="Proteomes" id="UP000503164"/>
    </source>
</evidence>
<keyword evidence="2 9" id="KW-0813">Transport</keyword>
<feature type="transmembrane region" description="Helical" evidence="9">
    <location>
        <begin position="53"/>
        <end position="74"/>
    </location>
</feature>
<evidence type="ECO:0000256" key="1">
    <source>
        <dbReference type="ARBA" id="ARBA00004370"/>
    </source>
</evidence>
<evidence type="ECO:0000256" key="5">
    <source>
        <dbReference type="ARBA" id="ARBA00022927"/>
    </source>
</evidence>
<evidence type="ECO:0000256" key="8">
    <source>
        <dbReference type="ARBA" id="ARBA00023136"/>
    </source>
</evidence>
<dbReference type="PANTHER" id="PTHR33910:SF1">
    <property type="entry name" value="PROTEIN TRANSLOCASE SUBUNIT SECE"/>
    <property type="match status" value="1"/>
</dbReference>
<dbReference type="Pfam" id="PF00584">
    <property type="entry name" value="SecE"/>
    <property type="match status" value="1"/>
</dbReference>